<dbReference type="InterPro" id="IPR011856">
    <property type="entry name" value="tRNA_endonuc-like_dom_sf"/>
</dbReference>
<evidence type="ECO:0000313" key="1">
    <source>
        <dbReference type="EMBL" id="SCL75128.1"/>
    </source>
</evidence>
<dbReference type="GO" id="GO:0003676">
    <property type="term" value="F:nucleic acid binding"/>
    <property type="evidence" value="ECO:0007669"/>
    <property type="project" value="InterPro"/>
</dbReference>
<dbReference type="STRING" id="118126.L21_1019"/>
<evidence type="ECO:0008006" key="3">
    <source>
        <dbReference type="Google" id="ProtNLM"/>
    </source>
</evidence>
<evidence type="ECO:0000313" key="2">
    <source>
        <dbReference type="Proteomes" id="UP000184671"/>
    </source>
</evidence>
<sequence length="345" mass="39056">MPAIRIGEGSELAQQPEPFRNEYELQEILAGHPVLLVDRGDSALVTICREFPLGNRFADIFLMDNNGLPVIVEVKLARNAESRHEIIGQLCDSLSAMRNLTPDEANARSGGLLEETFQSMAGAEGEENPETRLALVKSTFASYLRAGQIRGIIVLDAAPDDLIREFSYLNEHSDLDLRLLVVERYRLGRNEYFYHSRFLVSGEADPELKGQRLRLRLIVEKFSKMKPPIFSTCAIGKESVRVYREGWPAAVHYKFGDRGDSISIGIQVRHREYPKVADFLSRLREHLSTAITKTQRVELVADPSGWTRLQFFFGEEIDPYQIAQSMVRLCRTEKDISTLLQEGNG</sequence>
<dbReference type="Gene3D" id="3.40.1350.10">
    <property type="match status" value="1"/>
</dbReference>
<dbReference type="Proteomes" id="UP000184671">
    <property type="component" value="Unassembled WGS sequence"/>
</dbReference>
<accession>A0A1M4MJY6</accession>
<organism evidence="1 2">
    <name type="scientific">Methanoculleus chikugoensis</name>
    <dbReference type="NCBI Taxonomy" id="118126"/>
    <lineage>
        <taxon>Archaea</taxon>
        <taxon>Methanobacteriati</taxon>
        <taxon>Methanobacteriota</taxon>
        <taxon>Stenosarchaea group</taxon>
        <taxon>Methanomicrobia</taxon>
        <taxon>Methanomicrobiales</taxon>
        <taxon>Methanomicrobiaceae</taxon>
        <taxon>Methanoculleus</taxon>
    </lineage>
</organism>
<dbReference type="OrthoDB" id="105178at2157"/>
<dbReference type="AlphaFoldDB" id="A0A1M4MJY6"/>
<proteinExistence type="predicted"/>
<reference evidence="1 2" key="1">
    <citation type="submission" date="2016-08" db="EMBL/GenBank/DDBJ databases">
        <authorList>
            <person name="Seilhamer J.J."/>
        </authorList>
    </citation>
    <scope>NUCLEOTIDE SEQUENCE [LARGE SCALE GENOMIC DNA]</scope>
    <source>
        <strain evidence="1">L21-II-0</strain>
    </source>
</reference>
<protein>
    <recommendedName>
        <fullName evidence="3">DUF91 domain-containing protein</fullName>
    </recommendedName>
</protein>
<dbReference type="RefSeq" id="WP_074369403.1">
    <property type="nucleotide sequence ID" value="NZ_FMID01000024.1"/>
</dbReference>
<name>A0A1M4MJY6_9EURY</name>
<dbReference type="EMBL" id="FMID01000024">
    <property type="protein sequence ID" value="SCL75128.1"/>
    <property type="molecule type" value="Genomic_DNA"/>
</dbReference>
<gene>
    <name evidence="1" type="ORF">L21_1019</name>
</gene>